<dbReference type="PANTHER" id="PTHR43283">
    <property type="entry name" value="BETA-LACTAMASE-RELATED"/>
    <property type="match status" value="1"/>
</dbReference>
<reference evidence="4" key="1">
    <citation type="submission" date="2010-12" db="EMBL/GenBank/DDBJ databases">
        <title>Complete sequence of plasmid 1 of Asticcacaulis excentricus CB 48.</title>
        <authorList>
            <consortium name="US DOE Joint Genome Institute"/>
            <person name="Lucas S."/>
            <person name="Copeland A."/>
            <person name="Lapidus A."/>
            <person name="Cheng J.-F."/>
            <person name="Bruce D."/>
            <person name="Goodwin L."/>
            <person name="Pitluck S."/>
            <person name="Teshima H."/>
            <person name="Davenport K."/>
            <person name="Detter J.C."/>
            <person name="Han C."/>
            <person name="Tapia R."/>
            <person name="Land M."/>
            <person name="Hauser L."/>
            <person name="Jeffries C."/>
            <person name="Kyrpides N."/>
            <person name="Ivanova N."/>
            <person name="Ovchinnikova G."/>
            <person name="Brun Y.V."/>
            <person name="Woyke T."/>
        </authorList>
    </citation>
    <scope>NUCLEOTIDE SEQUENCE [LARGE SCALE GENOMIC DNA]</scope>
    <source>
        <strain evidence="4">ATCC 15261 / DSM 4724 / KCTC 12464 / NCIMB 9791 / VKM B-1370 / CB 48</strain>
        <plasmid evidence="4">pASTEX01</plasmid>
    </source>
</reference>
<proteinExistence type="predicted"/>
<dbReference type="Proteomes" id="UP000001492">
    <property type="component" value="Plasmid pASTEX01"/>
</dbReference>
<dbReference type="HOGENOM" id="CLU_020027_0_1_5"/>
<dbReference type="Gene3D" id="3.40.710.10">
    <property type="entry name" value="DD-peptidase/beta-lactamase superfamily"/>
    <property type="match status" value="1"/>
</dbReference>
<feature type="signal peptide" evidence="1">
    <location>
        <begin position="1"/>
        <end position="29"/>
    </location>
</feature>
<dbReference type="OrthoDB" id="113033at2"/>
<feature type="chain" id="PRO_5003230906" evidence="1">
    <location>
        <begin position="30"/>
        <end position="362"/>
    </location>
</feature>
<dbReference type="AlphaFoldDB" id="E8RVB8"/>
<evidence type="ECO:0000256" key="1">
    <source>
        <dbReference type="SAM" id="SignalP"/>
    </source>
</evidence>
<dbReference type="EMBL" id="CP002397">
    <property type="protein sequence ID" value="ADU15259.1"/>
    <property type="molecule type" value="Genomic_DNA"/>
</dbReference>
<keyword evidence="3" id="KW-0614">Plasmid</keyword>
<accession>E8RVB8</accession>
<keyword evidence="1" id="KW-0732">Signal</keyword>
<dbReference type="SUPFAM" id="SSF56601">
    <property type="entry name" value="beta-lactamase/transpeptidase-like"/>
    <property type="match status" value="1"/>
</dbReference>
<dbReference type="InterPro" id="IPR050789">
    <property type="entry name" value="Diverse_Enzym_Activities"/>
</dbReference>
<keyword evidence="4" id="KW-1185">Reference proteome</keyword>
<protein>
    <submittedName>
        <fullName evidence="3">Beta-lactamase</fullName>
    </submittedName>
</protein>
<evidence type="ECO:0000313" key="4">
    <source>
        <dbReference type="Proteomes" id="UP000001492"/>
    </source>
</evidence>
<dbReference type="InterPro" id="IPR012338">
    <property type="entry name" value="Beta-lactam/transpept-like"/>
</dbReference>
<organism evidence="3 4">
    <name type="scientific">Asticcacaulis excentricus (strain ATCC 15261 / DSM 4724 / KCTC 12464 / NCIMB 9791 / VKM B-1370 / CB 48)</name>
    <dbReference type="NCBI Taxonomy" id="573065"/>
    <lineage>
        <taxon>Bacteria</taxon>
        <taxon>Pseudomonadati</taxon>
        <taxon>Pseudomonadota</taxon>
        <taxon>Alphaproteobacteria</taxon>
        <taxon>Caulobacterales</taxon>
        <taxon>Caulobacteraceae</taxon>
        <taxon>Asticcacaulis</taxon>
    </lineage>
</organism>
<dbReference type="RefSeq" id="WP_013481072.1">
    <property type="nucleotide sequence ID" value="NC_014818.1"/>
</dbReference>
<dbReference type="InterPro" id="IPR001466">
    <property type="entry name" value="Beta-lactam-related"/>
</dbReference>
<dbReference type="Pfam" id="PF00144">
    <property type="entry name" value="Beta-lactamase"/>
    <property type="match status" value="1"/>
</dbReference>
<dbReference type="KEGG" id="aex:Astex_3632"/>
<sequence length="362" mass="39393">MRAAKRGSNRGLALCLYAMTGLFALPAWAQTPVKAVVTAENAAGRFSGIVVTSLEGQPTEAIPAGPLFSKTRKAPTLDTPWRLASISKQITAVLVMMSVERKELSLDTPLKAILSEFADLPSGNVTLEALLRHQSGLPDPSETPTNADGVPQFYLHDKADHGFCRGPLRADPKAFHYNNCDYYLLSDVLEKVTGRPFAQLLEERISRPLGLKTLRLYQPGDREPFTAVDSDGATEPVLSLSAYEAAAGIKGSARDLMRFDTALMSGRLLSRGSLQVLWDGEPSLGYVALGAWAYTVKPTGCAQPMTVVERRGAVGNVQTLNLIWPERQGVIIAFSRTSGTDWGQLWQDNGFMRDLVVAAWCR</sequence>
<name>E8RVB8_ASTEC</name>
<evidence type="ECO:0000259" key="2">
    <source>
        <dbReference type="Pfam" id="PF00144"/>
    </source>
</evidence>
<gene>
    <name evidence="3" type="ordered locus">Astex_3632</name>
</gene>
<feature type="domain" description="Beta-lactamase-related" evidence="2">
    <location>
        <begin position="69"/>
        <end position="281"/>
    </location>
</feature>
<geneLocation type="plasmid" evidence="3 4">
    <name>pASTEX01</name>
</geneLocation>
<dbReference type="eggNOG" id="COG1680">
    <property type="taxonomic scope" value="Bacteria"/>
</dbReference>
<evidence type="ECO:0000313" key="3">
    <source>
        <dbReference type="EMBL" id="ADU15259.1"/>
    </source>
</evidence>